<feature type="domain" description="GtrA/DPMS transmembrane" evidence="7">
    <location>
        <begin position="10"/>
        <end position="127"/>
    </location>
</feature>
<feature type="transmembrane region" description="Helical" evidence="6">
    <location>
        <begin position="105"/>
        <end position="127"/>
    </location>
</feature>
<keyword evidence="5 6" id="KW-0472">Membrane</keyword>
<dbReference type="AlphaFoldDB" id="A0A1H8G8W9"/>
<proteinExistence type="inferred from homology"/>
<dbReference type="InterPro" id="IPR051401">
    <property type="entry name" value="GtrA_CellWall_Glycosyl"/>
</dbReference>
<keyword evidence="4 6" id="KW-1133">Transmembrane helix</keyword>
<evidence type="ECO:0000313" key="8">
    <source>
        <dbReference type="EMBL" id="SEN40184.1"/>
    </source>
</evidence>
<dbReference type="InterPro" id="IPR007267">
    <property type="entry name" value="GtrA_DPMS_TM"/>
</dbReference>
<evidence type="ECO:0000256" key="5">
    <source>
        <dbReference type="ARBA" id="ARBA00023136"/>
    </source>
</evidence>
<sequence length="134" mass="15334">MIFSRRPFFFGIIGAVGFIVDATAFSGLFYVFGFGHYTSRSAAFLLAVSLTWALNRTYTFRATVSTNKVREYWRYMGVQTLGALINMVIYGVCIESSRMFYELPVLALMLGSITAMFFNYAGAYRFVYYGNRRE</sequence>
<dbReference type="EMBL" id="FOCT01000004">
    <property type="protein sequence ID" value="SEN40184.1"/>
    <property type="molecule type" value="Genomic_DNA"/>
</dbReference>
<evidence type="ECO:0000259" key="7">
    <source>
        <dbReference type="Pfam" id="PF04138"/>
    </source>
</evidence>
<dbReference type="GO" id="GO:0005886">
    <property type="term" value="C:plasma membrane"/>
    <property type="evidence" value="ECO:0007669"/>
    <property type="project" value="TreeGrafter"/>
</dbReference>
<evidence type="ECO:0000256" key="2">
    <source>
        <dbReference type="ARBA" id="ARBA00009399"/>
    </source>
</evidence>
<name>A0A1H8G8W9_9PROT</name>
<evidence type="ECO:0000256" key="1">
    <source>
        <dbReference type="ARBA" id="ARBA00004141"/>
    </source>
</evidence>
<feature type="transmembrane region" description="Helical" evidence="6">
    <location>
        <begin position="75"/>
        <end position="93"/>
    </location>
</feature>
<dbReference type="Pfam" id="PF04138">
    <property type="entry name" value="GtrA_DPMS_TM"/>
    <property type="match status" value="1"/>
</dbReference>
<comment type="similarity">
    <text evidence="2">Belongs to the GtrA family.</text>
</comment>
<keyword evidence="3 6" id="KW-0812">Transmembrane</keyword>
<evidence type="ECO:0000256" key="6">
    <source>
        <dbReference type="SAM" id="Phobius"/>
    </source>
</evidence>
<dbReference type="Proteomes" id="UP000183898">
    <property type="component" value="Unassembled WGS sequence"/>
</dbReference>
<evidence type="ECO:0000256" key="4">
    <source>
        <dbReference type="ARBA" id="ARBA00022989"/>
    </source>
</evidence>
<reference evidence="8 9" key="1">
    <citation type="submission" date="2016-10" db="EMBL/GenBank/DDBJ databases">
        <authorList>
            <person name="de Groot N.N."/>
        </authorList>
    </citation>
    <scope>NUCLEOTIDE SEQUENCE [LARGE SCALE GENOMIC DNA]</scope>
    <source>
        <strain evidence="8 9">Nl18</strain>
    </source>
</reference>
<gene>
    <name evidence="8" type="ORF">SAMN05216404_104128</name>
</gene>
<dbReference type="PANTHER" id="PTHR38459">
    <property type="entry name" value="PROPHAGE BACTOPRENOL-LINKED GLUCOSE TRANSLOCASE HOMOLOG"/>
    <property type="match status" value="1"/>
</dbReference>
<comment type="subcellular location">
    <subcellularLocation>
        <location evidence="1">Membrane</location>
        <topology evidence="1">Multi-pass membrane protein</topology>
    </subcellularLocation>
</comment>
<accession>A0A1H8G8W9</accession>
<dbReference type="GO" id="GO:0000271">
    <property type="term" value="P:polysaccharide biosynthetic process"/>
    <property type="evidence" value="ECO:0007669"/>
    <property type="project" value="InterPro"/>
</dbReference>
<feature type="transmembrane region" description="Helical" evidence="6">
    <location>
        <begin position="37"/>
        <end position="54"/>
    </location>
</feature>
<evidence type="ECO:0000256" key="3">
    <source>
        <dbReference type="ARBA" id="ARBA00022692"/>
    </source>
</evidence>
<evidence type="ECO:0000313" key="9">
    <source>
        <dbReference type="Proteomes" id="UP000183898"/>
    </source>
</evidence>
<organism evidence="8 9">
    <name type="scientific">Nitrosospira multiformis</name>
    <dbReference type="NCBI Taxonomy" id="1231"/>
    <lineage>
        <taxon>Bacteria</taxon>
        <taxon>Pseudomonadati</taxon>
        <taxon>Pseudomonadota</taxon>
        <taxon>Betaproteobacteria</taxon>
        <taxon>Nitrosomonadales</taxon>
        <taxon>Nitrosomonadaceae</taxon>
        <taxon>Nitrosospira</taxon>
    </lineage>
</organism>
<feature type="transmembrane region" description="Helical" evidence="6">
    <location>
        <begin position="7"/>
        <end position="31"/>
    </location>
</feature>
<dbReference type="PANTHER" id="PTHR38459:SF1">
    <property type="entry name" value="PROPHAGE BACTOPRENOL-LINKED GLUCOSE TRANSLOCASE HOMOLOG"/>
    <property type="match status" value="1"/>
</dbReference>
<dbReference type="RefSeq" id="WP_074745368.1">
    <property type="nucleotide sequence ID" value="NZ_FOCT01000004.1"/>
</dbReference>
<protein>
    <submittedName>
        <fullName evidence="8">GtrA-like protein</fullName>
    </submittedName>
</protein>